<evidence type="ECO:0000313" key="1">
    <source>
        <dbReference type="EMBL" id="EFB30648.1"/>
    </source>
</evidence>
<organism evidence="1 2">
    <name type="scientific">Segatella oris F0302</name>
    <dbReference type="NCBI Taxonomy" id="649760"/>
    <lineage>
        <taxon>Bacteria</taxon>
        <taxon>Pseudomonadati</taxon>
        <taxon>Bacteroidota</taxon>
        <taxon>Bacteroidia</taxon>
        <taxon>Bacteroidales</taxon>
        <taxon>Prevotellaceae</taxon>
        <taxon>Segatella</taxon>
    </lineage>
</organism>
<dbReference type="Proteomes" id="UP000004079">
    <property type="component" value="Unassembled WGS sequence"/>
</dbReference>
<gene>
    <name evidence="1" type="ORF">HMPREF0971_02905</name>
</gene>
<reference evidence="1 2" key="1">
    <citation type="submission" date="2009-11" db="EMBL/GenBank/DDBJ databases">
        <authorList>
            <person name="Weinstock G."/>
            <person name="Sodergren E."/>
            <person name="Clifton S."/>
            <person name="Fulton L."/>
            <person name="Fulton B."/>
            <person name="Courtney L."/>
            <person name="Fronick C."/>
            <person name="Harrison M."/>
            <person name="Strong C."/>
            <person name="Farmer C."/>
            <person name="Delahaunty K."/>
            <person name="Markovic C."/>
            <person name="Hall O."/>
            <person name="Minx P."/>
            <person name="Tomlinson C."/>
            <person name="Mitreva M."/>
            <person name="Nelson J."/>
            <person name="Hou S."/>
            <person name="Wollam A."/>
            <person name="Pepin K.H."/>
            <person name="Johnson M."/>
            <person name="Bhonagiri V."/>
            <person name="Nash W.E."/>
            <person name="Warren W."/>
            <person name="Chinwalla A."/>
            <person name="Mardis E.R."/>
            <person name="Wilson R.K."/>
        </authorList>
    </citation>
    <scope>NUCLEOTIDE SEQUENCE [LARGE SCALE GENOMIC DNA]</scope>
    <source>
        <strain evidence="1 2">F0302</strain>
    </source>
</reference>
<dbReference type="AlphaFoldDB" id="D1QVC7"/>
<comment type="caution">
    <text evidence="1">The sequence shown here is derived from an EMBL/GenBank/DDBJ whole genome shotgun (WGS) entry which is preliminary data.</text>
</comment>
<dbReference type="STRING" id="649760.HMPREF0971_02905"/>
<sequence>MPYFKALGLSKGSMGNCIFCLPSFYKDRERLFKRRKVHIKFEFWKMQR</sequence>
<dbReference type="HOGENOM" id="CLU_3156351_0_0_10"/>
<evidence type="ECO:0000313" key="2">
    <source>
        <dbReference type="Proteomes" id="UP000004079"/>
    </source>
</evidence>
<name>D1QVC7_9BACT</name>
<dbReference type="EMBL" id="ACUZ02000056">
    <property type="protein sequence ID" value="EFB30648.1"/>
    <property type="molecule type" value="Genomic_DNA"/>
</dbReference>
<accession>D1QVC7</accession>
<proteinExistence type="predicted"/>
<protein>
    <submittedName>
        <fullName evidence="1">Uncharacterized protein</fullName>
    </submittedName>
</protein>